<name>A0AA88G9Y4_NAELO</name>
<dbReference type="EMBL" id="PYSW02000049">
    <property type="protein sequence ID" value="KAG2374012.1"/>
    <property type="molecule type" value="Genomic_DNA"/>
</dbReference>
<dbReference type="GeneID" id="68104131"/>
<dbReference type="RefSeq" id="XP_044543186.1">
    <property type="nucleotide sequence ID" value="XM_044687358.1"/>
</dbReference>
<dbReference type="AlphaFoldDB" id="A0AA88G9Y4"/>
<evidence type="ECO:0000313" key="2">
    <source>
        <dbReference type="Proteomes" id="UP000816034"/>
    </source>
</evidence>
<sequence length="874" mass="100789">MSLVDGGDTTLVHIVFVIKDSLKDPSLEIGSQSIPLQQGNQFPTVWKCSIDGDWLSGLVQTRQNRANLKASSTRLLFLSQTIEHSFTLQRKSHIFVMDKEDFTGFSRKSESIAVLVKFAVSEMAGESIRAGWEFIKAITQEYSGFLQYLSKEQFHELVKLEVEPKERLINTILLSAVIPSFINNKFLALLRDCDIEDEALLEALSRNAAWMQCKQLVQHGLQKDDFSFLPLCLYYPKQLETIASTFVIGSKGNPSVSLLENLGFIQTRIPQDKEYSICRAIVSCASSVYDILIIASKATALIPLLESNDDFREFFKAQMRSKIEGGNACFLIETWQQVCKMEEIKILSIEILRTAIKQRPSVRNNDEASDLVNLLMFNELFTAEERTERLCLWLNDERISNEVVLRFTEIIDSLKPKLAHTLLDKLTKKGKLTLFHLIKCLRAFQPTNRELFSELDVESLIAKLWNAVIALPFDNSIQTFEREEFRCLLGEFLEMYQPALTRKFNSFSADLEHYFKILFDVNKGIAKERFDYSYATLEYCIIPSAESSDRYSDISIPSIVKHIGFWTCITKIANKDKIYSTSLLKKVRAVINKEYKAQIEGTYSVEQYLKKVKELQKNLSHIFEEFVENYANQQLDIIYQKIDHSTSSLGFVKQVLVSIGGSIREKYLQFVQQKLNEFPRTKVSELLSASYWGELWEWKEQLIKLSSLAQSASFMSTIVKNQQPNAFSNLNDLMRYLISMEKHLIEKWTHILNGTAVISDVYEIYYHIQNKQHEIQLIEKYMNKQLTHSAKENIAFLQQNFGFITDAQHILDLLELCNLSGQFKTLLEEYANTNFNNMLLSDFKKRTITITKNLTLQNFEVAHTIVECKDVFFL</sequence>
<comment type="caution">
    <text evidence="1">The sequence shown here is derived from an EMBL/GenBank/DDBJ whole genome shotgun (WGS) entry which is preliminary data.</text>
</comment>
<organism evidence="1 2">
    <name type="scientific">Naegleria lovaniensis</name>
    <name type="common">Amoeba</name>
    <dbReference type="NCBI Taxonomy" id="51637"/>
    <lineage>
        <taxon>Eukaryota</taxon>
        <taxon>Discoba</taxon>
        <taxon>Heterolobosea</taxon>
        <taxon>Tetramitia</taxon>
        <taxon>Eutetramitia</taxon>
        <taxon>Vahlkampfiidae</taxon>
        <taxon>Naegleria</taxon>
    </lineage>
</organism>
<evidence type="ECO:0000313" key="1">
    <source>
        <dbReference type="EMBL" id="KAG2374012.1"/>
    </source>
</evidence>
<keyword evidence="2" id="KW-1185">Reference proteome</keyword>
<protein>
    <submittedName>
        <fullName evidence="1">Uncharacterized protein</fullName>
    </submittedName>
</protein>
<gene>
    <name evidence="1" type="ORF">C9374_011677</name>
</gene>
<dbReference type="Proteomes" id="UP000816034">
    <property type="component" value="Unassembled WGS sequence"/>
</dbReference>
<accession>A0AA88G9Y4</accession>
<reference evidence="1 2" key="1">
    <citation type="journal article" date="2018" name="BMC Genomics">
        <title>The genome of Naegleria lovaniensis, the basis for a comparative approach to unravel pathogenicity factors of the human pathogenic amoeba N. fowleri.</title>
        <authorList>
            <person name="Liechti N."/>
            <person name="Schurch N."/>
            <person name="Bruggmann R."/>
            <person name="Wittwer M."/>
        </authorList>
    </citation>
    <scope>NUCLEOTIDE SEQUENCE [LARGE SCALE GENOMIC DNA]</scope>
    <source>
        <strain evidence="1 2">ATCC 30569</strain>
    </source>
</reference>
<proteinExistence type="predicted"/>